<keyword evidence="1 4" id="KW-0812">Transmembrane</keyword>
<dbReference type="EMBL" id="CAADFC020000025">
    <property type="protein sequence ID" value="VIO75856.1"/>
    <property type="molecule type" value="Genomic_DNA"/>
</dbReference>
<feature type="domain" description="Major facilitator superfamily (MFS) profile" evidence="5">
    <location>
        <begin position="21"/>
        <end position="428"/>
    </location>
</feature>
<keyword evidence="3 4" id="KW-0472">Membrane</keyword>
<dbReference type="PANTHER" id="PTHR11360:SF284">
    <property type="entry name" value="EG:103B4.3 PROTEIN-RELATED"/>
    <property type="match status" value="1"/>
</dbReference>
<dbReference type="CDD" id="cd17355">
    <property type="entry name" value="MFS_YcxA_like"/>
    <property type="match status" value="1"/>
</dbReference>
<evidence type="ECO:0000313" key="6">
    <source>
        <dbReference type="EMBL" id="VIO75856.1"/>
    </source>
</evidence>
<evidence type="ECO:0000256" key="4">
    <source>
        <dbReference type="SAM" id="Phobius"/>
    </source>
</evidence>
<keyword evidence="2 4" id="KW-1133">Transmembrane helix</keyword>
<organism evidence="6 7">
    <name type="scientific">Bradyrhizobium ivorense</name>
    <dbReference type="NCBI Taxonomy" id="2511166"/>
    <lineage>
        <taxon>Bacteria</taxon>
        <taxon>Pseudomonadati</taxon>
        <taxon>Pseudomonadota</taxon>
        <taxon>Alphaproteobacteria</taxon>
        <taxon>Hyphomicrobiales</taxon>
        <taxon>Nitrobacteraceae</taxon>
        <taxon>Bradyrhizobium</taxon>
    </lineage>
</organism>
<evidence type="ECO:0000259" key="5">
    <source>
        <dbReference type="PROSITE" id="PS50850"/>
    </source>
</evidence>
<feature type="transmembrane region" description="Helical" evidence="4">
    <location>
        <begin position="16"/>
        <end position="36"/>
    </location>
</feature>
<dbReference type="PROSITE" id="PS50850">
    <property type="entry name" value="MFS"/>
    <property type="match status" value="1"/>
</dbReference>
<feature type="transmembrane region" description="Helical" evidence="4">
    <location>
        <begin position="175"/>
        <end position="197"/>
    </location>
</feature>
<evidence type="ECO:0000256" key="3">
    <source>
        <dbReference type="ARBA" id="ARBA00023136"/>
    </source>
</evidence>
<dbReference type="InterPro" id="IPR020846">
    <property type="entry name" value="MFS_dom"/>
</dbReference>
<evidence type="ECO:0000256" key="1">
    <source>
        <dbReference type="ARBA" id="ARBA00022692"/>
    </source>
</evidence>
<feature type="transmembrane region" description="Helical" evidence="4">
    <location>
        <begin position="112"/>
        <end position="132"/>
    </location>
</feature>
<dbReference type="InterPro" id="IPR036259">
    <property type="entry name" value="MFS_trans_sf"/>
</dbReference>
<feature type="transmembrane region" description="Helical" evidence="4">
    <location>
        <begin position="245"/>
        <end position="264"/>
    </location>
</feature>
<dbReference type="Pfam" id="PF07690">
    <property type="entry name" value="MFS_1"/>
    <property type="match status" value="1"/>
</dbReference>
<dbReference type="PANTHER" id="PTHR11360">
    <property type="entry name" value="MONOCARBOXYLATE TRANSPORTER"/>
    <property type="match status" value="1"/>
</dbReference>
<dbReference type="RefSeq" id="WP_139862916.1">
    <property type="nucleotide sequence ID" value="NZ_CAADFC020000025.1"/>
</dbReference>
<feature type="transmembrane region" description="Helical" evidence="4">
    <location>
        <begin position="339"/>
        <end position="358"/>
    </location>
</feature>
<gene>
    <name evidence="6" type="primary">yhjX_6</name>
    <name evidence="6" type="ORF">CI1B_61370</name>
</gene>
<dbReference type="OrthoDB" id="9796632at2"/>
<comment type="caution">
    <text evidence="6">The sequence shown here is derived from an EMBL/GenBank/DDBJ whole genome shotgun (WGS) entry which is preliminary data.</text>
</comment>
<dbReference type="InterPro" id="IPR050327">
    <property type="entry name" value="Proton-linked_MCT"/>
</dbReference>
<feature type="transmembrane region" description="Helical" evidence="4">
    <location>
        <begin position="370"/>
        <end position="392"/>
    </location>
</feature>
<dbReference type="GO" id="GO:0022857">
    <property type="term" value="F:transmembrane transporter activity"/>
    <property type="evidence" value="ECO:0007669"/>
    <property type="project" value="InterPro"/>
</dbReference>
<feature type="transmembrane region" description="Helical" evidence="4">
    <location>
        <begin position="144"/>
        <end position="163"/>
    </location>
</feature>
<protein>
    <submittedName>
        <fullName evidence="6">MFS-type transporter YhjX</fullName>
    </submittedName>
</protein>
<proteinExistence type="predicted"/>
<feature type="transmembrane region" description="Helical" evidence="4">
    <location>
        <begin position="276"/>
        <end position="300"/>
    </location>
</feature>
<feature type="transmembrane region" description="Helical" evidence="4">
    <location>
        <begin position="312"/>
        <end position="333"/>
    </location>
</feature>
<reference evidence="6" key="1">
    <citation type="submission" date="2019-02" db="EMBL/GenBank/DDBJ databases">
        <authorList>
            <person name="Pothier F.J."/>
        </authorList>
    </citation>
    <scope>NUCLEOTIDE SEQUENCE</scope>
    <source>
        <strain evidence="6">CI-1B</strain>
    </source>
</reference>
<dbReference type="Gene3D" id="1.20.1250.20">
    <property type="entry name" value="MFS general substrate transporter like domains"/>
    <property type="match status" value="2"/>
</dbReference>
<feature type="transmembrane region" description="Helical" evidence="4">
    <location>
        <begin position="87"/>
        <end position="106"/>
    </location>
</feature>
<evidence type="ECO:0000313" key="7">
    <source>
        <dbReference type="Proteomes" id="UP000328092"/>
    </source>
</evidence>
<evidence type="ECO:0000256" key="2">
    <source>
        <dbReference type="ARBA" id="ARBA00022989"/>
    </source>
</evidence>
<dbReference type="InterPro" id="IPR011701">
    <property type="entry name" value="MFS"/>
</dbReference>
<dbReference type="Proteomes" id="UP000328092">
    <property type="component" value="Unassembled WGS sequence"/>
</dbReference>
<name>A0A508TNS3_9BRAD</name>
<dbReference type="AlphaFoldDB" id="A0A508TNS3"/>
<feature type="transmembrane region" description="Helical" evidence="4">
    <location>
        <begin position="404"/>
        <end position="424"/>
    </location>
</feature>
<sequence length="437" mass="46599">MPAEQGAKHWQARLPFYYGWLIVAIAFVTMAIGVTGRTAFSLLLPPLIDEFKWDRGLAAGAFSFGFLVSAVLSPIVGRVMDARGPRIVILSGVALMSAGLLLAPWIASPWQLYATLGVAVGGGANMMTYTAHSQFLPNWFVRRRGLAISIAFAGAGVGAVLLLPWLQGIILTEGWRASCVAMGWLVLLGIAPLALLVRKGPADVGQNPDGDKTPIDKTAGRGAAAIVDPAWAATEWTLGRALRTFRFWCIALGYFLALIAWYAVQVHQTKYLVEIGFSPLVAAWALGAVSVIAIPGQILLGGLSDRIGREWIWTAGCLGFVISYAALLALEFWPSHALLYAMVFAQGFFGYALTSVMGPIVAEIFEGPHYGAIFGTITIALIGGGAAGPWMAGVIHDATGSYRLAFVLIIAFCLMSAVAIWIAGPRHVRLVPGRVPH</sequence>
<accession>A0A508TNS3</accession>
<dbReference type="SUPFAM" id="SSF103473">
    <property type="entry name" value="MFS general substrate transporter"/>
    <property type="match status" value="1"/>
</dbReference>
<keyword evidence="7" id="KW-1185">Reference proteome</keyword>
<feature type="transmembrane region" description="Helical" evidence="4">
    <location>
        <begin position="56"/>
        <end position="75"/>
    </location>
</feature>